<feature type="domain" description="DNA methylase N-4/N-6" evidence="3">
    <location>
        <begin position="97"/>
        <end position="233"/>
    </location>
</feature>
<dbReference type="InterPro" id="IPR029063">
    <property type="entry name" value="SAM-dependent_MTases_sf"/>
</dbReference>
<reference evidence="4" key="1">
    <citation type="submission" date="2019-02" db="EMBL/GenBank/DDBJ databases">
        <authorList>
            <person name="Gruber-Vodicka R. H."/>
            <person name="Seah K. B. B."/>
        </authorList>
    </citation>
    <scope>NUCLEOTIDE SEQUENCE</scope>
    <source>
        <strain evidence="4">BECK_S313</strain>
    </source>
</reference>
<evidence type="ECO:0000259" key="3">
    <source>
        <dbReference type="Pfam" id="PF01555"/>
    </source>
</evidence>
<dbReference type="AlphaFoldDB" id="A0A450WB46"/>
<evidence type="ECO:0000313" key="4">
    <source>
        <dbReference type="EMBL" id="VFK14296.1"/>
    </source>
</evidence>
<dbReference type="GO" id="GO:0008170">
    <property type="term" value="F:N-methyltransferase activity"/>
    <property type="evidence" value="ECO:0007669"/>
    <property type="project" value="InterPro"/>
</dbReference>
<evidence type="ECO:0000256" key="1">
    <source>
        <dbReference type="ARBA" id="ARBA00022603"/>
    </source>
</evidence>
<proteinExistence type="predicted"/>
<dbReference type="GO" id="GO:0032259">
    <property type="term" value="P:methylation"/>
    <property type="evidence" value="ECO:0007669"/>
    <property type="project" value="UniProtKB-KW"/>
</dbReference>
<evidence type="ECO:0000256" key="2">
    <source>
        <dbReference type="ARBA" id="ARBA00022679"/>
    </source>
</evidence>
<dbReference type="SUPFAM" id="SSF53335">
    <property type="entry name" value="S-adenosyl-L-methionine-dependent methyltransferases"/>
    <property type="match status" value="1"/>
</dbReference>
<protein>
    <submittedName>
        <fullName evidence="4">DNA methylase</fullName>
    </submittedName>
</protein>
<name>A0A450WB46_9GAMM</name>
<keyword evidence="1 4" id="KW-0489">Methyltransferase</keyword>
<dbReference type="GO" id="GO:0003677">
    <property type="term" value="F:DNA binding"/>
    <property type="evidence" value="ECO:0007669"/>
    <property type="project" value="InterPro"/>
</dbReference>
<gene>
    <name evidence="4" type="ORF">BECKLPF1236B_GA0070989_105917</name>
</gene>
<keyword evidence="2" id="KW-0808">Transferase</keyword>
<sequence>MCLIQELGSPSTYKQKRIVKNGIATNDLVLSAYSDGNCNVFPKILDLYVKPGSTIADVTYGKGAFWKNIPSGMYKLLASDITDGIDCRDLPYGDNEIDCVVLDPPYMHSPGGTAHTKHYQFEEHYRNNSTGNRTGRKYHEAVFDLYASSGKEAYRVLRDKGVFIVKCQDEVCSNRQRFTHIEIMLGYEKMGFVAEDLFVVIRNNRPGISRAVRQIHARKNHSYFLIFWKRGATKAIWNPML</sequence>
<dbReference type="Gene3D" id="3.40.50.150">
    <property type="entry name" value="Vaccinia Virus protein VP39"/>
    <property type="match status" value="1"/>
</dbReference>
<accession>A0A450WB46</accession>
<dbReference type="EMBL" id="CAADFK010000059">
    <property type="protein sequence ID" value="VFK14296.1"/>
    <property type="molecule type" value="Genomic_DNA"/>
</dbReference>
<dbReference type="Pfam" id="PF01555">
    <property type="entry name" value="N6_N4_Mtase"/>
    <property type="match status" value="1"/>
</dbReference>
<dbReference type="InterPro" id="IPR002941">
    <property type="entry name" value="DNA_methylase_N4/N6"/>
</dbReference>
<organism evidence="4">
    <name type="scientific">Candidatus Kentrum sp. LPFa</name>
    <dbReference type="NCBI Taxonomy" id="2126335"/>
    <lineage>
        <taxon>Bacteria</taxon>
        <taxon>Pseudomonadati</taxon>
        <taxon>Pseudomonadota</taxon>
        <taxon>Gammaproteobacteria</taxon>
        <taxon>Candidatus Kentrum</taxon>
    </lineage>
</organism>